<comment type="subcellular location">
    <subcellularLocation>
        <location evidence="1">Periplasm</location>
    </subcellularLocation>
</comment>
<dbReference type="PRINTS" id="PR00862">
    <property type="entry name" value="PROLIGOPTASE"/>
</dbReference>
<comment type="function">
    <text evidence="8">Cleaves peptide bonds on the C-terminal side of prolyl residues within peptides that are up to approximately 30 amino acids long. Has an absolute requirement for an X-Pro bond in the trans configuration immediately preceding the Pro-Y scissible bond.</text>
</comment>
<evidence type="ECO:0000256" key="4">
    <source>
        <dbReference type="ARBA" id="ARBA00022729"/>
    </source>
</evidence>
<feature type="domain" description="Peptidase S9 prolyl oligopeptidase catalytic" evidence="10">
    <location>
        <begin position="467"/>
        <end position="684"/>
    </location>
</feature>
<evidence type="ECO:0000256" key="2">
    <source>
        <dbReference type="ARBA" id="ARBA00005228"/>
    </source>
</evidence>
<evidence type="ECO:0000259" key="11">
    <source>
        <dbReference type="Pfam" id="PF02897"/>
    </source>
</evidence>
<dbReference type="SUPFAM" id="SSF50993">
    <property type="entry name" value="Peptidase/esterase 'gauge' domain"/>
    <property type="match status" value="1"/>
</dbReference>
<evidence type="ECO:0000256" key="3">
    <source>
        <dbReference type="ARBA" id="ARBA00022670"/>
    </source>
</evidence>
<dbReference type="InterPro" id="IPR001375">
    <property type="entry name" value="Peptidase_S9_cat"/>
</dbReference>
<dbReference type="InterPro" id="IPR023302">
    <property type="entry name" value="Pept_S9A_N"/>
</dbReference>
<evidence type="ECO:0000256" key="7">
    <source>
        <dbReference type="ARBA" id="ARBA00022825"/>
    </source>
</evidence>
<evidence type="ECO:0000256" key="5">
    <source>
        <dbReference type="ARBA" id="ARBA00022764"/>
    </source>
</evidence>
<keyword evidence="7" id="KW-0720">Serine protease</keyword>
<name>A0A4Q0P2Q5_9FLAO</name>
<evidence type="ECO:0000256" key="1">
    <source>
        <dbReference type="ARBA" id="ARBA00004418"/>
    </source>
</evidence>
<gene>
    <name evidence="12" type="ORF">DSM00_2954</name>
</gene>
<dbReference type="PANTHER" id="PTHR11757">
    <property type="entry name" value="PROTEASE FAMILY S9A OLIGOPEPTIDASE"/>
    <property type="match status" value="1"/>
</dbReference>
<dbReference type="RefSeq" id="WP_128758697.1">
    <property type="nucleotide sequence ID" value="NZ_QOVM01000007.1"/>
</dbReference>
<evidence type="ECO:0000259" key="10">
    <source>
        <dbReference type="Pfam" id="PF00326"/>
    </source>
</evidence>
<evidence type="ECO:0000313" key="13">
    <source>
        <dbReference type="Proteomes" id="UP000289238"/>
    </source>
</evidence>
<keyword evidence="13" id="KW-1185">Reference proteome</keyword>
<keyword evidence="6" id="KW-0378">Hydrolase</keyword>
<dbReference type="EMBL" id="QOVM01000007">
    <property type="protein sequence ID" value="RXG20850.1"/>
    <property type="molecule type" value="Genomic_DNA"/>
</dbReference>
<dbReference type="Proteomes" id="UP000289238">
    <property type="component" value="Unassembled WGS sequence"/>
</dbReference>
<dbReference type="Gene3D" id="2.130.10.120">
    <property type="entry name" value="Prolyl oligopeptidase, N-terminal domain"/>
    <property type="match status" value="1"/>
</dbReference>
<feature type="domain" description="Peptidase S9A N-terminal" evidence="11">
    <location>
        <begin position="16"/>
        <end position="407"/>
    </location>
</feature>
<dbReference type="SUPFAM" id="SSF53474">
    <property type="entry name" value="alpha/beta-Hydrolases"/>
    <property type="match status" value="1"/>
</dbReference>
<dbReference type="GO" id="GO:0004252">
    <property type="term" value="F:serine-type endopeptidase activity"/>
    <property type="evidence" value="ECO:0007669"/>
    <property type="project" value="InterPro"/>
</dbReference>
<keyword evidence="3" id="KW-0645">Protease</keyword>
<dbReference type="Gene3D" id="3.40.50.1820">
    <property type="entry name" value="alpha/beta hydrolase"/>
    <property type="match status" value="1"/>
</dbReference>
<dbReference type="Pfam" id="PF02897">
    <property type="entry name" value="Peptidase_S9_N"/>
    <property type="match status" value="1"/>
</dbReference>
<dbReference type="GO" id="GO:0042597">
    <property type="term" value="C:periplasmic space"/>
    <property type="evidence" value="ECO:0007669"/>
    <property type="project" value="UniProtKB-SubCell"/>
</dbReference>
<evidence type="ECO:0000313" key="12">
    <source>
        <dbReference type="EMBL" id="RXG20850.1"/>
    </source>
</evidence>
<organism evidence="12 13">
    <name type="scientific">Leeuwenhoekiella aequorea</name>
    <dbReference type="NCBI Taxonomy" id="283736"/>
    <lineage>
        <taxon>Bacteria</taxon>
        <taxon>Pseudomonadati</taxon>
        <taxon>Bacteroidota</taxon>
        <taxon>Flavobacteriia</taxon>
        <taxon>Flavobacteriales</taxon>
        <taxon>Flavobacteriaceae</taxon>
        <taxon>Leeuwenhoekiella</taxon>
    </lineage>
</organism>
<dbReference type="InterPro" id="IPR029058">
    <property type="entry name" value="AB_hydrolase_fold"/>
</dbReference>
<dbReference type="GO" id="GO:0006508">
    <property type="term" value="P:proteolysis"/>
    <property type="evidence" value="ECO:0007669"/>
    <property type="project" value="UniProtKB-KW"/>
</dbReference>
<proteinExistence type="inferred from homology"/>
<dbReference type="FunFam" id="3.40.50.1820:FF:000005">
    <property type="entry name" value="Prolyl endopeptidase"/>
    <property type="match status" value="1"/>
</dbReference>
<dbReference type="InterPro" id="IPR002470">
    <property type="entry name" value="Peptidase_S9A"/>
</dbReference>
<keyword evidence="4" id="KW-0732">Signal</keyword>
<dbReference type="OrthoDB" id="9801421at2"/>
<evidence type="ECO:0000256" key="9">
    <source>
        <dbReference type="ARBA" id="ARBA00081187"/>
    </source>
</evidence>
<comment type="caution">
    <text evidence="12">The sequence shown here is derived from an EMBL/GenBank/DDBJ whole genome shotgun (WGS) entry which is preliminary data.</text>
</comment>
<comment type="similarity">
    <text evidence="2">Belongs to the peptidase S9A family.</text>
</comment>
<sequence>MKNPILPPDAKQIPYELEKHGDVRIDEYYWMNERDSPDVLAYLEAENRYYEEMTAHTKPLQQKLFEEMKARIKEDDESVPYKYNNYWYYTRFEKGKNYPIYCRRKELMLAPEEILFDNNEMAAGHSYFNQAGYSISENNELAVFGIDTVSRRQYTLQFKNLKTGALYPESIKNTTGSAVWAGDNKTLFYTRKDPQTLRSSQIFKHVLGTDSSEDILVFEEEDETFDVGVFKTKSRDYIFIGSSSTLTTEYLYTEAKGPEFEFKVLQKRTRGLEYSVSHFGEDFYLVTNKDNATNFKLMKTPVSQTAKENWVDVIPHREDTLLEDVEIFEDFLVIEERNDGLNKINIKRWDNTEDYYLPFENETYTAYTGINPDFDTHFLRYSFNSLDTPPSVISFNMVTKEKEVLKEIEVLGGKFDKENYESKRIWAKAKDGVNIPISLVYKKGIQLDGANPVLQYAYGSYGITTDPSFSTSRLSLLDAGFIFAIAHIRGEEYMGRHWYEDGKLLRKMNTFTDFIACSEHLIEAGYTSSKYLYAYGGSAGGLLIGAVINLAPQLYHGVIAAVPFVDVVTTMLDDSIPLTTSEYDEWGNPNDKEYYEYMKSYSPYDQVKVQEYPNILVTTGYHDSQVQYWEPAKWVARLRDKNTADTKIYFNTNMDAGHGGASGRFEALKETAQDYAFLIDLAGKTK</sequence>
<dbReference type="InterPro" id="IPR051543">
    <property type="entry name" value="Serine_Peptidase_S9A"/>
</dbReference>
<dbReference type="AlphaFoldDB" id="A0A4Q0P2Q5"/>
<protein>
    <recommendedName>
        <fullName evidence="9">Proline-specific endopeptidase</fullName>
    </recommendedName>
</protein>
<dbReference type="PANTHER" id="PTHR11757:SF19">
    <property type="entry name" value="PROLYL ENDOPEPTIDASE-LIKE"/>
    <property type="match status" value="1"/>
</dbReference>
<evidence type="ECO:0000256" key="8">
    <source>
        <dbReference type="ARBA" id="ARBA00060121"/>
    </source>
</evidence>
<keyword evidence="5" id="KW-0574">Periplasm</keyword>
<accession>A0A4Q0P2Q5</accession>
<evidence type="ECO:0000256" key="6">
    <source>
        <dbReference type="ARBA" id="ARBA00022801"/>
    </source>
</evidence>
<dbReference type="Pfam" id="PF00326">
    <property type="entry name" value="Peptidase_S9"/>
    <property type="match status" value="1"/>
</dbReference>
<reference evidence="12 13" key="1">
    <citation type="submission" date="2018-07" db="EMBL/GenBank/DDBJ databases">
        <title>Leeuwenhoekiella genomics.</title>
        <authorList>
            <person name="Tahon G."/>
            <person name="Willems A."/>
        </authorList>
    </citation>
    <scope>NUCLEOTIDE SEQUENCE [LARGE SCALE GENOMIC DNA]</scope>
    <source>
        <strain evidence="12 13">LMG 22550</strain>
    </source>
</reference>